<gene>
    <name evidence="1" type="ORF">GCM10022414_36020</name>
</gene>
<organism evidence="1 2">
    <name type="scientific">Zhongshania borealis</name>
    <dbReference type="NCBI Taxonomy" id="889488"/>
    <lineage>
        <taxon>Bacteria</taxon>
        <taxon>Pseudomonadati</taxon>
        <taxon>Pseudomonadota</taxon>
        <taxon>Gammaproteobacteria</taxon>
        <taxon>Cellvibrionales</taxon>
        <taxon>Spongiibacteraceae</taxon>
        <taxon>Zhongshania</taxon>
    </lineage>
</organism>
<dbReference type="Proteomes" id="UP001500392">
    <property type="component" value="Unassembled WGS sequence"/>
</dbReference>
<keyword evidence="2" id="KW-1185">Reference proteome</keyword>
<comment type="caution">
    <text evidence="1">The sequence shown here is derived from an EMBL/GenBank/DDBJ whole genome shotgun (WGS) entry which is preliminary data.</text>
</comment>
<dbReference type="EMBL" id="BAABDM010000012">
    <property type="protein sequence ID" value="GAA4105951.1"/>
    <property type="molecule type" value="Genomic_DNA"/>
</dbReference>
<protein>
    <submittedName>
        <fullName evidence="1">Uncharacterized protein</fullName>
    </submittedName>
</protein>
<accession>A0ABP7X6Z4</accession>
<evidence type="ECO:0000313" key="2">
    <source>
        <dbReference type="Proteomes" id="UP001500392"/>
    </source>
</evidence>
<name>A0ABP7X6Z4_9GAMM</name>
<evidence type="ECO:0000313" key="1">
    <source>
        <dbReference type="EMBL" id="GAA4105951.1"/>
    </source>
</evidence>
<reference evidence="2" key="1">
    <citation type="journal article" date="2019" name="Int. J. Syst. Evol. Microbiol.">
        <title>The Global Catalogue of Microorganisms (GCM) 10K type strain sequencing project: providing services to taxonomists for standard genome sequencing and annotation.</title>
        <authorList>
            <consortium name="The Broad Institute Genomics Platform"/>
            <consortium name="The Broad Institute Genome Sequencing Center for Infectious Disease"/>
            <person name="Wu L."/>
            <person name="Ma J."/>
        </authorList>
    </citation>
    <scope>NUCLEOTIDE SEQUENCE [LARGE SCALE GENOMIC DNA]</scope>
    <source>
        <strain evidence="2">JCM 17304</strain>
    </source>
</reference>
<proteinExistence type="predicted"/>
<sequence length="90" mass="9646">MSGAAEIDTLGQVPVRPDNKLQAAFAGLLNTNPSMIANTGKTEACFPILNKFTVLATLVVLLKLFGVRQDDHSAPILLGLIHFLSNELVM</sequence>